<reference evidence="1" key="1">
    <citation type="submission" date="2021-07" db="EMBL/GenBank/DDBJ databases">
        <title>Zhongshania sp. CAU 1632 isolated from seawater.</title>
        <authorList>
            <person name="Kim W."/>
        </authorList>
    </citation>
    <scope>NUCLEOTIDE SEQUENCE</scope>
    <source>
        <strain evidence="1">CAU 1632</strain>
    </source>
</reference>
<name>A0ABS6VQ37_9GAMM</name>
<organism evidence="1 2">
    <name type="scientific">Zhongshania aquimaris</name>
    <dbReference type="NCBI Taxonomy" id="2857107"/>
    <lineage>
        <taxon>Bacteria</taxon>
        <taxon>Pseudomonadati</taxon>
        <taxon>Pseudomonadota</taxon>
        <taxon>Gammaproteobacteria</taxon>
        <taxon>Cellvibrionales</taxon>
        <taxon>Spongiibacteraceae</taxon>
        <taxon>Zhongshania</taxon>
    </lineage>
</organism>
<proteinExistence type="predicted"/>
<sequence length="60" mass="7012">MPKFKPYDCNQSAMIVINYEDQLQSGTFEHAIHHLIDKRIDLSAFDVHYQNDDGGRPVYE</sequence>
<accession>A0ABS6VQ37</accession>
<gene>
    <name evidence="1" type="ORF">KXJ70_05140</name>
</gene>
<evidence type="ECO:0000313" key="2">
    <source>
        <dbReference type="Proteomes" id="UP001166291"/>
    </source>
</evidence>
<comment type="caution">
    <text evidence="1">The sequence shown here is derived from an EMBL/GenBank/DDBJ whole genome shotgun (WGS) entry which is preliminary data.</text>
</comment>
<dbReference type="RefSeq" id="WP_219042368.1">
    <property type="nucleotide sequence ID" value="NZ_JAHWDQ010000001.1"/>
</dbReference>
<keyword evidence="2" id="KW-1185">Reference proteome</keyword>
<dbReference type="Proteomes" id="UP001166291">
    <property type="component" value="Unassembled WGS sequence"/>
</dbReference>
<dbReference type="EMBL" id="JAHWDQ010000001">
    <property type="protein sequence ID" value="MBW2940148.1"/>
    <property type="molecule type" value="Genomic_DNA"/>
</dbReference>
<protein>
    <submittedName>
        <fullName evidence="1">Uncharacterized protein</fullName>
    </submittedName>
</protein>
<evidence type="ECO:0000313" key="1">
    <source>
        <dbReference type="EMBL" id="MBW2940148.1"/>
    </source>
</evidence>